<evidence type="ECO:0000313" key="2">
    <source>
        <dbReference type="EMBL" id="QDZ15117.1"/>
    </source>
</evidence>
<organism evidence="2 3">
    <name type="scientific">Humibacter ginsenosidimutans</name>
    <dbReference type="NCBI Taxonomy" id="2599293"/>
    <lineage>
        <taxon>Bacteria</taxon>
        <taxon>Bacillati</taxon>
        <taxon>Actinomycetota</taxon>
        <taxon>Actinomycetes</taxon>
        <taxon>Micrococcales</taxon>
        <taxon>Microbacteriaceae</taxon>
        <taxon>Humibacter</taxon>
    </lineage>
</organism>
<keyword evidence="1" id="KW-0472">Membrane</keyword>
<dbReference type="EMBL" id="CP042305">
    <property type="protein sequence ID" value="QDZ15117.1"/>
    <property type="molecule type" value="Genomic_DNA"/>
</dbReference>
<dbReference type="KEGG" id="huw:FPZ11_10345"/>
<dbReference type="OrthoDB" id="5119693at2"/>
<reference evidence="2 3" key="1">
    <citation type="submission" date="2019-07" db="EMBL/GenBank/DDBJ databases">
        <title>Full genome sequence of Humibacter sp. WJ7-1.</title>
        <authorList>
            <person name="Im W.-T."/>
        </authorList>
    </citation>
    <scope>NUCLEOTIDE SEQUENCE [LARGE SCALE GENOMIC DNA]</scope>
    <source>
        <strain evidence="2 3">WJ7-1</strain>
    </source>
</reference>
<feature type="transmembrane region" description="Helical" evidence="1">
    <location>
        <begin position="198"/>
        <end position="223"/>
    </location>
</feature>
<name>A0A5B8M3D7_9MICO</name>
<gene>
    <name evidence="2" type="ORF">FPZ11_10345</name>
</gene>
<feature type="transmembrane region" description="Helical" evidence="1">
    <location>
        <begin position="130"/>
        <end position="155"/>
    </location>
</feature>
<evidence type="ECO:0000256" key="1">
    <source>
        <dbReference type="SAM" id="Phobius"/>
    </source>
</evidence>
<keyword evidence="3" id="KW-1185">Reference proteome</keyword>
<dbReference type="RefSeq" id="WP_146320659.1">
    <property type="nucleotide sequence ID" value="NZ_CP042305.1"/>
</dbReference>
<dbReference type="Proteomes" id="UP000320216">
    <property type="component" value="Chromosome"/>
</dbReference>
<feature type="transmembrane region" description="Helical" evidence="1">
    <location>
        <begin position="167"/>
        <end position="186"/>
    </location>
</feature>
<dbReference type="AlphaFoldDB" id="A0A5B8M3D7"/>
<keyword evidence="1" id="KW-0812">Transmembrane</keyword>
<feature type="transmembrane region" description="Helical" evidence="1">
    <location>
        <begin position="55"/>
        <end position="75"/>
    </location>
</feature>
<accession>A0A5B8M3D7</accession>
<keyword evidence="1" id="KW-1133">Transmembrane helix</keyword>
<proteinExistence type="predicted"/>
<feature type="transmembrane region" description="Helical" evidence="1">
    <location>
        <begin position="27"/>
        <end position="49"/>
    </location>
</feature>
<protein>
    <submittedName>
        <fullName evidence="2">Uncharacterized protein</fullName>
    </submittedName>
</protein>
<feature type="transmembrane region" description="Helical" evidence="1">
    <location>
        <begin position="87"/>
        <end position="110"/>
    </location>
</feature>
<evidence type="ECO:0000313" key="3">
    <source>
        <dbReference type="Proteomes" id="UP000320216"/>
    </source>
</evidence>
<sequence length="378" mass="39037">MSQQYPQHPAYPQAPVDLKRTSVLGAWGARIVLIVVGACALVSVVFILFGSGGDTIARVIITDVALILFALLVWLDTAIGAYRPEWFEFASLGVDAYLLLIWIVAVWTASEPDSAYGSYGSGDDSMPLWLAGWLGFLCLLFVRVMLALVDLVRILVGRWTSTVTRSLGFVAGISFGIIAVMVTIPTPRPFNHLWDWMYYGRIVAALAVIGGVALVLIPLWSLLINRGHRTSAPAPHYPTAVPPAYVPGAPGAYLPGAPAAPVPGAQPSGAQAGSAPAQAAAAAASAPAATATPAGPTAPAAPAGAVPVAPATAPAAASAATSPHPPLAWPRLADGRLVPAGPDGAPAFEQVRGLPLTWPVHVDGTRVPAGPDGHPLYH</sequence>